<feature type="domain" description="DUF6589" evidence="1">
    <location>
        <begin position="26"/>
        <end position="193"/>
    </location>
</feature>
<keyword evidence="3" id="KW-1185">Reference proteome</keyword>
<protein>
    <recommendedName>
        <fullName evidence="1">DUF6589 domain-containing protein</fullName>
    </recommendedName>
</protein>
<evidence type="ECO:0000259" key="1">
    <source>
        <dbReference type="Pfam" id="PF20231"/>
    </source>
</evidence>
<dbReference type="InterPro" id="IPR046496">
    <property type="entry name" value="DUF6589"/>
</dbReference>
<name>A0A0L0VYK8_9BASI</name>
<dbReference type="OrthoDB" id="2506434at2759"/>
<dbReference type="Pfam" id="PF20231">
    <property type="entry name" value="DUF6589"/>
    <property type="match status" value="1"/>
</dbReference>
<proteinExistence type="predicted"/>
<comment type="caution">
    <text evidence="2">The sequence shown here is derived from an EMBL/GenBank/DDBJ whole genome shotgun (WGS) entry which is preliminary data.</text>
</comment>
<sequence>MKTENHPVVEFNDARPKPVMETPEWNRIIEEFYNRFCTAEARAKADELSTPSEPDELPEASPRLNNTLLRLHEFSTVVEANRAMKAGDIGRLMIVWKMWSVMCQGLKGLHNYSSYLPRMVLLLTELLPPSLAKLFKHSLLFSPTGRENHFVAKDFYLELQNYWLKFVFNRSGRGTKIERLKDIFSLNIHMVSRNDYSMLESGAKAFNQTHKNIMLPQGLNVALRMAHSYDIFDQKAEKPKHPETKVQDSFVQGFVKIQREYRADPQMKRFKQHMLFEESAEDLAASEDVEEAHLLEI</sequence>
<dbReference type="AlphaFoldDB" id="A0A0L0VYK8"/>
<evidence type="ECO:0000313" key="3">
    <source>
        <dbReference type="Proteomes" id="UP000054564"/>
    </source>
</evidence>
<gene>
    <name evidence="2" type="ORF">PSTG_02690</name>
</gene>
<organism evidence="2 3">
    <name type="scientific">Puccinia striiformis f. sp. tritici PST-78</name>
    <dbReference type="NCBI Taxonomy" id="1165861"/>
    <lineage>
        <taxon>Eukaryota</taxon>
        <taxon>Fungi</taxon>
        <taxon>Dikarya</taxon>
        <taxon>Basidiomycota</taxon>
        <taxon>Pucciniomycotina</taxon>
        <taxon>Pucciniomycetes</taxon>
        <taxon>Pucciniales</taxon>
        <taxon>Pucciniaceae</taxon>
        <taxon>Puccinia</taxon>
    </lineage>
</organism>
<dbReference type="STRING" id="1165861.A0A0L0VYK8"/>
<reference evidence="3" key="1">
    <citation type="submission" date="2014-03" db="EMBL/GenBank/DDBJ databases">
        <title>The Genome Sequence of Puccinia striiformis f. sp. tritici PST-78.</title>
        <authorList>
            <consortium name="The Broad Institute Genome Sequencing Platform"/>
            <person name="Cuomo C."/>
            <person name="Hulbert S."/>
            <person name="Chen X."/>
            <person name="Walker B."/>
            <person name="Young S.K."/>
            <person name="Zeng Q."/>
            <person name="Gargeya S."/>
            <person name="Fitzgerald M."/>
            <person name="Haas B."/>
            <person name="Abouelleil A."/>
            <person name="Alvarado L."/>
            <person name="Arachchi H.M."/>
            <person name="Berlin A.M."/>
            <person name="Chapman S.B."/>
            <person name="Goldberg J."/>
            <person name="Griggs A."/>
            <person name="Gujja S."/>
            <person name="Hansen M."/>
            <person name="Howarth C."/>
            <person name="Imamovic A."/>
            <person name="Larimer J."/>
            <person name="McCowan C."/>
            <person name="Montmayeur A."/>
            <person name="Murphy C."/>
            <person name="Neiman D."/>
            <person name="Pearson M."/>
            <person name="Priest M."/>
            <person name="Roberts A."/>
            <person name="Saif S."/>
            <person name="Shea T."/>
            <person name="Sisk P."/>
            <person name="Sykes S."/>
            <person name="Wortman J."/>
            <person name="Nusbaum C."/>
            <person name="Birren B."/>
        </authorList>
    </citation>
    <scope>NUCLEOTIDE SEQUENCE [LARGE SCALE GENOMIC DNA]</scope>
    <source>
        <strain evidence="3">race PST-78</strain>
    </source>
</reference>
<evidence type="ECO:0000313" key="2">
    <source>
        <dbReference type="EMBL" id="KNF04348.1"/>
    </source>
</evidence>
<dbReference type="EMBL" id="AJIL01000013">
    <property type="protein sequence ID" value="KNF04348.1"/>
    <property type="molecule type" value="Genomic_DNA"/>
</dbReference>
<dbReference type="Proteomes" id="UP000054564">
    <property type="component" value="Unassembled WGS sequence"/>
</dbReference>
<accession>A0A0L0VYK8</accession>